<proteinExistence type="predicted"/>
<sequence length="156" mass="17499">MDEGLTFVDEPAPKGPPFDFRQHHCGLSVPDLEASIAWYRELFGFAVEARTYLPHVPFKGAFLRRGDTRIELFEREGARPLPRERLDPDEDLATHGTKHLSLEVSDIHAAFGYLKEKGIDVAMEIFEGNGLAGGYIRDNSGILIELVQHLDGRARV</sequence>
<dbReference type="InterPro" id="IPR029068">
    <property type="entry name" value="Glyas_Bleomycin-R_OHBP_Dase"/>
</dbReference>
<comment type="caution">
    <text evidence="3">The sequence shown here is derived from an EMBL/GenBank/DDBJ whole genome shotgun (WGS) entry which is preliminary data.</text>
</comment>
<dbReference type="PANTHER" id="PTHR43048">
    <property type="entry name" value="METHYLMALONYL-COA EPIMERASE"/>
    <property type="match status" value="1"/>
</dbReference>
<protein>
    <submittedName>
        <fullName evidence="3">VOC family protein</fullName>
    </submittedName>
</protein>
<reference evidence="4" key="1">
    <citation type="journal article" date="2019" name="Int. J. Syst. Evol. Microbiol.">
        <title>The Global Catalogue of Microorganisms (GCM) 10K type strain sequencing project: providing services to taxonomists for standard genome sequencing and annotation.</title>
        <authorList>
            <consortium name="The Broad Institute Genomics Platform"/>
            <consortium name="The Broad Institute Genome Sequencing Center for Infectious Disease"/>
            <person name="Wu L."/>
            <person name="Ma J."/>
        </authorList>
    </citation>
    <scope>NUCLEOTIDE SEQUENCE [LARGE SCALE GENOMIC DNA]</scope>
    <source>
        <strain evidence="4">CCUG 62982</strain>
    </source>
</reference>
<dbReference type="SUPFAM" id="SSF54593">
    <property type="entry name" value="Glyoxalase/Bleomycin resistance protein/Dihydroxybiphenyl dioxygenase"/>
    <property type="match status" value="1"/>
</dbReference>
<dbReference type="InterPro" id="IPR037523">
    <property type="entry name" value="VOC_core"/>
</dbReference>
<feature type="domain" description="VOC" evidence="2">
    <location>
        <begin position="21"/>
        <end position="149"/>
    </location>
</feature>
<dbReference type="Gene3D" id="3.10.180.10">
    <property type="entry name" value="2,3-Dihydroxybiphenyl 1,2-Dioxygenase, domain 1"/>
    <property type="match status" value="1"/>
</dbReference>
<organism evidence="3 4">
    <name type="scientific">Sphingomonas canadensis</name>
    <dbReference type="NCBI Taxonomy" id="1219257"/>
    <lineage>
        <taxon>Bacteria</taxon>
        <taxon>Pseudomonadati</taxon>
        <taxon>Pseudomonadota</taxon>
        <taxon>Alphaproteobacteria</taxon>
        <taxon>Sphingomonadales</taxon>
        <taxon>Sphingomonadaceae</taxon>
        <taxon>Sphingomonas</taxon>
    </lineage>
</organism>
<dbReference type="Pfam" id="PF00903">
    <property type="entry name" value="Glyoxalase"/>
    <property type="match status" value="1"/>
</dbReference>
<evidence type="ECO:0000313" key="3">
    <source>
        <dbReference type="EMBL" id="MFD0945367.1"/>
    </source>
</evidence>
<keyword evidence="4" id="KW-1185">Reference proteome</keyword>
<dbReference type="EMBL" id="JBHTJG010000001">
    <property type="protein sequence ID" value="MFD0945367.1"/>
    <property type="molecule type" value="Genomic_DNA"/>
</dbReference>
<accession>A0ABW3H7G7</accession>
<evidence type="ECO:0000256" key="1">
    <source>
        <dbReference type="ARBA" id="ARBA00022723"/>
    </source>
</evidence>
<evidence type="ECO:0000313" key="4">
    <source>
        <dbReference type="Proteomes" id="UP001596977"/>
    </source>
</evidence>
<gene>
    <name evidence="3" type="ORF">ACFQ1E_03335</name>
</gene>
<dbReference type="Proteomes" id="UP001596977">
    <property type="component" value="Unassembled WGS sequence"/>
</dbReference>
<dbReference type="PANTHER" id="PTHR43048:SF5">
    <property type="entry name" value="BLR5325 PROTEIN"/>
    <property type="match status" value="1"/>
</dbReference>
<dbReference type="RefSeq" id="WP_264942390.1">
    <property type="nucleotide sequence ID" value="NZ_JAPDRA010000001.1"/>
</dbReference>
<keyword evidence="1" id="KW-0479">Metal-binding</keyword>
<dbReference type="InterPro" id="IPR051785">
    <property type="entry name" value="MMCE/EMCE_epimerase"/>
</dbReference>
<dbReference type="InterPro" id="IPR004360">
    <property type="entry name" value="Glyas_Fos-R_dOase_dom"/>
</dbReference>
<evidence type="ECO:0000259" key="2">
    <source>
        <dbReference type="PROSITE" id="PS51819"/>
    </source>
</evidence>
<name>A0ABW3H7G7_9SPHN</name>
<dbReference type="PROSITE" id="PS51819">
    <property type="entry name" value="VOC"/>
    <property type="match status" value="1"/>
</dbReference>